<comment type="similarity">
    <text evidence="2">Belongs to the glycosyl hydrolase 20 family.</text>
</comment>
<dbReference type="Gene3D" id="3.30.379.10">
    <property type="entry name" value="Chitobiase/beta-hexosaminidase domain 2-like"/>
    <property type="match status" value="1"/>
</dbReference>
<evidence type="ECO:0000256" key="2">
    <source>
        <dbReference type="ARBA" id="ARBA00006285"/>
    </source>
</evidence>
<keyword evidence="5" id="KW-0326">Glycosidase</keyword>
<dbReference type="InterPro" id="IPR015883">
    <property type="entry name" value="Glyco_hydro_20_cat"/>
</dbReference>
<dbReference type="InterPro" id="IPR017853">
    <property type="entry name" value="GH"/>
</dbReference>
<dbReference type="SUPFAM" id="SSF55545">
    <property type="entry name" value="beta-N-acetylhexosaminidase-like domain"/>
    <property type="match status" value="1"/>
</dbReference>
<dbReference type="Gene3D" id="3.20.20.80">
    <property type="entry name" value="Glycosidases"/>
    <property type="match status" value="1"/>
</dbReference>
<name>A0ABP7GHI6_9MICO</name>
<dbReference type="PANTHER" id="PTHR22600:SF57">
    <property type="entry name" value="BETA-N-ACETYLHEXOSAMINIDASE"/>
    <property type="match status" value="1"/>
</dbReference>
<evidence type="ECO:0000259" key="7">
    <source>
        <dbReference type="Pfam" id="PF02838"/>
    </source>
</evidence>
<sequence length="501" mass="52298">MAALTALVPIPASVTVDAAAPFTLAASTRLIAGAGAGATAALAAQLIETVTGRLLPIASQDAGSADIVLEMAGAGPAESYRLRAGTDGVRVTGADPAGLFYGMQTLAQLLAGDGRQVPAVTIADAPRFAYRGAMLDVARHFFPVATVTGVIDRAASLKLNHLHLHLTDDQGWRIRLSSRPKLTEQAAGECYTAADYAQIVDYAAARHVTIVPEVGGPGHTHAVGVAYPELAGAPVITDAVRAATARFGGELPVAGQPYRGVAVGFSSLRCDSDATYDFLADVFGELAAMTPGPYLHVGGDEALGTPADDFAEYIRRVTALVTASGKTPIAWHEAGAAAGLAAGTIGQYWGFRTPRDGMDGHARAFVANGGRMILSPADAIYLDMKYDLDTPLGLTWADGPTSVERSYRWEPVDVVPGAGPADILGIEAPLWTETVRTAADIDALAFPRVAAAAEIAWSPAPADHPQRNWASFRARVGGLGALWRRAGIDFFRSPEIDWEAP</sequence>
<dbReference type="InterPro" id="IPR015882">
    <property type="entry name" value="HEX_bac_N"/>
</dbReference>
<feature type="domain" description="Beta-hexosaminidase bacterial type N-terminal" evidence="7">
    <location>
        <begin position="6"/>
        <end position="125"/>
    </location>
</feature>
<protein>
    <recommendedName>
        <fullName evidence="3">beta-N-acetylhexosaminidase</fullName>
        <ecNumber evidence="3">3.2.1.52</ecNumber>
    </recommendedName>
</protein>
<comment type="catalytic activity">
    <reaction evidence="1">
        <text>Hydrolysis of terminal non-reducing N-acetyl-D-hexosamine residues in N-acetyl-beta-D-hexosaminides.</text>
        <dbReference type="EC" id="3.2.1.52"/>
    </reaction>
</comment>
<gene>
    <name evidence="8" type="ORF">GCM10022240_16050</name>
</gene>
<dbReference type="EC" id="3.2.1.52" evidence="3"/>
<evidence type="ECO:0000256" key="5">
    <source>
        <dbReference type="ARBA" id="ARBA00023295"/>
    </source>
</evidence>
<dbReference type="Pfam" id="PF00728">
    <property type="entry name" value="Glyco_hydro_20"/>
    <property type="match status" value="2"/>
</dbReference>
<proteinExistence type="inferred from homology"/>
<feature type="domain" description="Glycoside hydrolase family 20 catalytic" evidence="6">
    <location>
        <begin position="128"/>
        <end position="302"/>
    </location>
</feature>
<dbReference type="PANTHER" id="PTHR22600">
    <property type="entry name" value="BETA-HEXOSAMINIDASE"/>
    <property type="match status" value="1"/>
</dbReference>
<dbReference type="InterPro" id="IPR029018">
    <property type="entry name" value="Hex-like_dom2"/>
</dbReference>
<feature type="domain" description="Glycoside hydrolase family 20 catalytic" evidence="6">
    <location>
        <begin position="310"/>
        <end position="459"/>
    </location>
</feature>
<dbReference type="Proteomes" id="UP001500540">
    <property type="component" value="Unassembled WGS sequence"/>
</dbReference>
<dbReference type="RefSeq" id="WP_344782361.1">
    <property type="nucleotide sequence ID" value="NZ_BAABAF010000005.1"/>
</dbReference>
<dbReference type="EMBL" id="BAABAF010000005">
    <property type="protein sequence ID" value="GAA3764560.1"/>
    <property type="molecule type" value="Genomic_DNA"/>
</dbReference>
<accession>A0ABP7GHI6</accession>
<evidence type="ECO:0000313" key="8">
    <source>
        <dbReference type="EMBL" id="GAA3764560.1"/>
    </source>
</evidence>
<keyword evidence="9" id="KW-1185">Reference proteome</keyword>
<evidence type="ECO:0000259" key="6">
    <source>
        <dbReference type="Pfam" id="PF00728"/>
    </source>
</evidence>
<evidence type="ECO:0000256" key="1">
    <source>
        <dbReference type="ARBA" id="ARBA00001231"/>
    </source>
</evidence>
<evidence type="ECO:0000313" key="9">
    <source>
        <dbReference type="Proteomes" id="UP001500540"/>
    </source>
</evidence>
<comment type="caution">
    <text evidence="8">The sequence shown here is derived from an EMBL/GenBank/DDBJ whole genome shotgun (WGS) entry which is preliminary data.</text>
</comment>
<reference evidence="9" key="1">
    <citation type="journal article" date="2019" name="Int. J. Syst. Evol. Microbiol.">
        <title>The Global Catalogue of Microorganisms (GCM) 10K type strain sequencing project: providing services to taxonomists for standard genome sequencing and annotation.</title>
        <authorList>
            <consortium name="The Broad Institute Genomics Platform"/>
            <consortium name="The Broad Institute Genome Sequencing Center for Infectious Disease"/>
            <person name="Wu L."/>
            <person name="Ma J."/>
        </authorList>
    </citation>
    <scope>NUCLEOTIDE SEQUENCE [LARGE SCALE GENOMIC DNA]</scope>
    <source>
        <strain evidence="9">JCM 16950</strain>
    </source>
</reference>
<keyword evidence="4" id="KW-0378">Hydrolase</keyword>
<dbReference type="Pfam" id="PF02838">
    <property type="entry name" value="Glyco_hydro_20b"/>
    <property type="match status" value="1"/>
</dbReference>
<dbReference type="InterPro" id="IPR025705">
    <property type="entry name" value="Beta_hexosaminidase_sua/sub"/>
</dbReference>
<organism evidence="8 9">
    <name type="scientific">Microbacterium kribbense</name>
    <dbReference type="NCBI Taxonomy" id="433645"/>
    <lineage>
        <taxon>Bacteria</taxon>
        <taxon>Bacillati</taxon>
        <taxon>Actinomycetota</taxon>
        <taxon>Actinomycetes</taxon>
        <taxon>Micrococcales</taxon>
        <taxon>Microbacteriaceae</taxon>
        <taxon>Microbacterium</taxon>
    </lineage>
</organism>
<dbReference type="PRINTS" id="PR00738">
    <property type="entry name" value="GLHYDRLASE20"/>
</dbReference>
<dbReference type="SUPFAM" id="SSF51445">
    <property type="entry name" value="(Trans)glycosidases"/>
    <property type="match status" value="1"/>
</dbReference>
<evidence type="ECO:0000256" key="3">
    <source>
        <dbReference type="ARBA" id="ARBA00012663"/>
    </source>
</evidence>
<evidence type="ECO:0000256" key="4">
    <source>
        <dbReference type="ARBA" id="ARBA00022801"/>
    </source>
</evidence>